<gene>
    <name evidence="1" type="ORF">SPIROBIBN47_100026</name>
</gene>
<name>A0A3P3XF21_9SPIR</name>
<dbReference type="AlphaFoldDB" id="A0A3P3XF21"/>
<accession>A0A3P3XF21</accession>
<reference evidence="1" key="1">
    <citation type="submission" date="2017-02" db="EMBL/GenBank/DDBJ databases">
        <authorList>
            <person name="Regsiter A."/>
            <person name="William W."/>
        </authorList>
    </citation>
    <scope>NUCLEOTIDE SEQUENCE</scope>
    <source>
        <strain evidence="1">Bib</strain>
    </source>
</reference>
<protein>
    <submittedName>
        <fullName evidence="1">Uncharacterized protein</fullName>
    </submittedName>
</protein>
<proteinExistence type="predicted"/>
<dbReference type="InterPro" id="IPR015943">
    <property type="entry name" value="WD40/YVTN_repeat-like_dom_sf"/>
</dbReference>
<sequence>MNIFGYSIKLDKTLATGRAKQKNAALSRKGSDIAGLYAALALTLLVLFAGCDNSFSIFKSISQETKQVGVDLFKNVTVRAMANDAANYYALLGQVVWRPIDGSASWNVLSVNGSTDYFAAGLASDGAKVYVAKANSNNVLVDVYKTIDSGATWTAMNAAASIGSSAAVDWLKCANGTLFVAFHASGTYSLYYYDGAAFKSAGIANISRPLIDIVWDGSEYWAISDSAAYHGSAGAMTEDTAPALAQGLIGLATDSAGRVLISRSDGLVYSLQSGAWTQITIKASTKLGPLFLLTQPAATKTIMVGKGIATYGYYEYDETGTGSLKENGSNYISTSSSVYLSTMLSKHVIGFWQPSNDANILYVMLAAGGTDSYALYKNIFDPTANAGAGAWSGWTAE</sequence>
<organism evidence="1">
    <name type="scientific">uncultured spirochete</name>
    <dbReference type="NCBI Taxonomy" id="156406"/>
    <lineage>
        <taxon>Bacteria</taxon>
        <taxon>Pseudomonadati</taxon>
        <taxon>Spirochaetota</taxon>
        <taxon>Spirochaetia</taxon>
        <taxon>Spirochaetales</taxon>
        <taxon>environmental samples</taxon>
    </lineage>
</organism>
<dbReference type="Gene3D" id="2.130.10.10">
    <property type="entry name" value="YVTN repeat-like/Quinoprotein amine dehydrogenase"/>
    <property type="match status" value="1"/>
</dbReference>
<evidence type="ECO:0000313" key="1">
    <source>
        <dbReference type="EMBL" id="SLM09796.1"/>
    </source>
</evidence>
<dbReference type="EMBL" id="FWDM01000002">
    <property type="protein sequence ID" value="SLM09796.1"/>
    <property type="molecule type" value="Genomic_DNA"/>
</dbReference>
<dbReference type="SUPFAM" id="SSF110296">
    <property type="entry name" value="Oligoxyloglucan reducing end-specific cellobiohydrolase"/>
    <property type="match status" value="1"/>
</dbReference>